<dbReference type="Proteomes" id="UP001490365">
    <property type="component" value="Unassembled WGS sequence"/>
</dbReference>
<gene>
    <name evidence="1" type="ORF">ABT211_09785</name>
</gene>
<reference evidence="1 2" key="1">
    <citation type="submission" date="2024-06" db="EMBL/GenBank/DDBJ databases">
        <title>The Natural Products Discovery Center: Release of the First 8490 Sequenced Strains for Exploring Actinobacteria Biosynthetic Diversity.</title>
        <authorList>
            <person name="Kalkreuter E."/>
            <person name="Kautsar S.A."/>
            <person name="Yang D."/>
            <person name="Bader C.D."/>
            <person name="Teijaro C.N."/>
            <person name="Fluegel L."/>
            <person name="Davis C.M."/>
            <person name="Simpson J.R."/>
            <person name="Lauterbach L."/>
            <person name="Steele A.D."/>
            <person name="Gui C."/>
            <person name="Meng S."/>
            <person name="Li G."/>
            <person name="Viehrig K."/>
            <person name="Ye F."/>
            <person name="Su P."/>
            <person name="Kiefer A.F."/>
            <person name="Nichols A."/>
            <person name="Cepeda A.J."/>
            <person name="Yan W."/>
            <person name="Fan B."/>
            <person name="Jiang Y."/>
            <person name="Adhikari A."/>
            <person name="Zheng C.-J."/>
            <person name="Schuster L."/>
            <person name="Cowan T.M."/>
            <person name="Smanski M.J."/>
            <person name="Chevrette M.G."/>
            <person name="De Carvalho L.P.S."/>
            <person name="Shen B."/>
        </authorList>
    </citation>
    <scope>NUCLEOTIDE SEQUENCE [LARGE SCALE GENOMIC DNA]</scope>
    <source>
        <strain evidence="1 2">NPDC001694</strain>
    </source>
</reference>
<evidence type="ECO:0000313" key="2">
    <source>
        <dbReference type="Proteomes" id="UP001490365"/>
    </source>
</evidence>
<name>A0ABV1TCF5_9ACTN</name>
<organism evidence="1 2">
    <name type="scientific">Streptomyces sp. 900105755</name>
    <dbReference type="NCBI Taxonomy" id="3154389"/>
    <lineage>
        <taxon>Bacteria</taxon>
        <taxon>Bacillati</taxon>
        <taxon>Actinomycetota</taxon>
        <taxon>Actinomycetes</taxon>
        <taxon>Kitasatosporales</taxon>
        <taxon>Streptomycetaceae</taxon>
        <taxon>Streptomyces</taxon>
    </lineage>
</organism>
<dbReference type="RefSeq" id="WP_351956212.1">
    <property type="nucleotide sequence ID" value="NZ_JBEOZM010000003.1"/>
</dbReference>
<accession>A0ABV1TCF5</accession>
<evidence type="ECO:0000313" key="1">
    <source>
        <dbReference type="EMBL" id="MER6267575.1"/>
    </source>
</evidence>
<evidence type="ECO:0008006" key="3">
    <source>
        <dbReference type="Google" id="ProtNLM"/>
    </source>
</evidence>
<dbReference type="EMBL" id="JBEOZM010000003">
    <property type="protein sequence ID" value="MER6267575.1"/>
    <property type="molecule type" value="Genomic_DNA"/>
</dbReference>
<proteinExistence type="predicted"/>
<comment type="caution">
    <text evidence="1">The sequence shown here is derived from an EMBL/GenBank/DDBJ whole genome shotgun (WGS) entry which is preliminary data.</text>
</comment>
<keyword evidence="2" id="KW-1185">Reference proteome</keyword>
<protein>
    <recommendedName>
        <fullName evidence="3">Integrase</fullName>
    </recommendedName>
</protein>
<sequence length="276" mass="31206">MRPFAEWGIVKDARRRAARGRYSLGAYKGDCTDIRVTLKFLAWLDDQNLHVRDLTQAHLDDWASTHPTQRTRLIPFVRWAHARRIVRDLEIHHRPSQLPGTFQDETTHQAELRRCLTDTSLPLPMRIIGALVRLYALPLTRIVELTTDQVHRDAEATYLTLDRHPVLLPPTLASLLDEQIAQLHDPLPSPGRRHLLLPGAVPGRPRNPAGLADQMRHHGLPVRAARNTALMEAITDLPPIVVADLFGISPATAHRWSQLAGNSWAPYLAARQRSRP</sequence>